<dbReference type="Proteomes" id="UP000030748">
    <property type="component" value="Unassembled WGS sequence"/>
</dbReference>
<evidence type="ECO:0000313" key="5">
    <source>
        <dbReference type="EMBL" id="EYU37981.1"/>
    </source>
</evidence>
<evidence type="ECO:0000256" key="2">
    <source>
        <dbReference type="ARBA" id="ARBA00022737"/>
    </source>
</evidence>
<dbReference type="PANTHER" id="PTHR47926">
    <property type="entry name" value="PENTATRICOPEPTIDE REPEAT-CONTAINING PROTEIN"/>
    <property type="match status" value="1"/>
</dbReference>
<feature type="repeat" description="PPR" evidence="3">
    <location>
        <begin position="408"/>
        <end position="442"/>
    </location>
</feature>
<dbReference type="Pfam" id="PF20431">
    <property type="entry name" value="E_motif"/>
    <property type="match status" value="1"/>
</dbReference>
<name>A0A022RCM4_ERYGU</name>
<evidence type="ECO:0000313" key="6">
    <source>
        <dbReference type="Proteomes" id="UP000030748"/>
    </source>
</evidence>
<keyword evidence="6" id="KW-1185">Reference proteome</keyword>
<dbReference type="Pfam" id="PF14432">
    <property type="entry name" value="DYW_deaminase"/>
    <property type="match status" value="1"/>
</dbReference>
<organism evidence="5 6">
    <name type="scientific">Erythranthe guttata</name>
    <name type="common">Yellow monkey flower</name>
    <name type="synonym">Mimulus guttatus</name>
    <dbReference type="NCBI Taxonomy" id="4155"/>
    <lineage>
        <taxon>Eukaryota</taxon>
        <taxon>Viridiplantae</taxon>
        <taxon>Streptophyta</taxon>
        <taxon>Embryophyta</taxon>
        <taxon>Tracheophyta</taxon>
        <taxon>Spermatophyta</taxon>
        <taxon>Magnoliopsida</taxon>
        <taxon>eudicotyledons</taxon>
        <taxon>Gunneridae</taxon>
        <taxon>Pentapetalae</taxon>
        <taxon>asterids</taxon>
        <taxon>lamiids</taxon>
        <taxon>Lamiales</taxon>
        <taxon>Phrymaceae</taxon>
        <taxon>Erythranthe</taxon>
    </lineage>
</organism>
<feature type="non-terminal residue" evidence="5">
    <location>
        <position position="1"/>
    </location>
</feature>
<evidence type="ECO:0000259" key="4">
    <source>
        <dbReference type="Pfam" id="PF14432"/>
    </source>
</evidence>
<dbReference type="InterPro" id="IPR002885">
    <property type="entry name" value="PPR_rpt"/>
</dbReference>
<dbReference type="InterPro" id="IPR046960">
    <property type="entry name" value="PPR_At4g14850-like_plant"/>
</dbReference>
<feature type="repeat" description="PPR" evidence="3">
    <location>
        <begin position="375"/>
        <end position="405"/>
    </location>
</feature>
<feature type="repeat" description="PPR" evidence="3">
    <location>
        <begin position="25"/>
        <end position="59"/>
    </location>
</feature>
<dbReference type="InterPro" id="IPR032867">
    <property type="entry name" value="DYW_dom"/>
</dbReference>
<dbReference type="InterPro" id="IPR046848">
    <property type="entry name" value="E_motif"/>
</dbReference>
<dbReference type="Gene3D" id="1.25.40.10">
    <property type="entry name" value="Tetratricopeptide repeat domain"/>
    <property type="match status" value="6"/>
</dbReference>
<accession>A0A022RCM4</accession>
<dbReference type="PANTHER" id="PTHR47926:SF452">
    <property type="entry name" value="PENTATRICOPEPTIDE REPEAT-CONTAINING PROTEIN"/>
    <property type="match status" value="1"/>
</dbReference>
<evidence type="ECO:0000256" key="3">
    <source>
        <dbReference type="PROSITE-ProRule" id="PRU00708"/>
    </source>
</evidence>
<dbReference type="NCBIfam" id="TIGR00756">
    <property type="entry name" value="PPR"/>
    <property type="match status" value="4"/>
</dbReference>
<dbReference type="PROSITE" id="PS51375">
    <property type="entry name" value="PPR"/>
    <property type="match status" value="4"/>
</dbReference>
<comment type="similarity">
    <text evidence="1">Belongs to the PPR family. PCMP-H subfamily.</text>
</comment>
<dbReference type="Pfam" id="PF13041">
    <property type="entry name" value="PPR_2"/>
    <property type="match status" value="3"/>
</dbReference>
<keyword evidence="2" id="KW-0677">Repeat</keyword>
<dbReference type="GO" id="GO:0003723">
    <property type="term" value="F:RNA binding"/>
    <property type="evidence" value="ECO:0007669"/>
    <property type="project" value="InterPro"/>
</dbReference>
<sequence>KLLSLVNSGSLDNALQMFETMIKSSTFVWNVIIRGLVDSGLFEKAIEFYRRMQFEGTKPDKFTFPFVIKACAGFFCLNAGRNVHSIIIKLGLNLDIYICNALIIMYAKVGCIEDSEKIFEHMLIRDIVSWNSMISGYISSGNGWESLMCFRRMQTLGVEIDRFSYISAFNACALEGCLLHGKEIFSHVLKNGVELDSMIQSSIIDMFGKCGEVDYAERFCNGISHKNVVVWNAMIGAYALNEKSIESFSCLEKMQDVDNLVPDAVTKGYLLSHLVLETALIDMYGKCGSLAFGERIFFHMKKRNLVSWNAMIAAYVQNSMDKEAIETFQKLQYETYYVPDEMTFASILSAYAGIALPKEGKQIHCHIFKSGFSSGTFISNAMINMYAKCGDLDSAQRIFDNMLCEGKDVISWNTIIMAYAIHGFGEYCFGLFSDMKNEGYEPNESTFVSILSACSIAGIFEQGWNYFDLMKNYYGLDPGIEHYGCMLDLLGRFGDFEKAKTFIEEMPLAPTHRIWGSLLSASRHHKNIEMAEVAAEGIFSLNNDNAGCYVLLSNMYAEVGRWEDVERVRLLMKKRGLVRIKECSIIECHGKTHKFRNYEKSENGIKFVYDVLGVVSRSIGENLYLCGDTKFKVSSLLKTRANSPMWHSVRLAICFGLIRTSIGEPLIIRKNVRICEDCHSAAKKISLVTGREIFIGDPQMYHRFKDGRCSCGDYW</sequence>
<proteinExistence type="inferred from homology"/>
<dbReference type="FunFam" id="1.25.40.10:FF:000184">
    <property type="entry name" value="Pentatricopeptide repeat-containing protein, chloroplastic"/>
    <property type="match status" value="1"/>
</dbReference>
<evidence type="ECO:0000256" key="1">
    <source>
        <dbReference type="ARBA" id="ARBA00006643"/>
    </source>
</evidence>
<dbReference type="EMBL" id="KI630513">
    <property type="protein sequence ID" value="EYU37981.1"/>
    <property type="molecule type" value="Genomic_DNA"/>
</dbReference>
<dbReference type="Pfam" id="PF01535">
    <property type="entry name" value="PPR"/>
    <property type="match status" value="5"/>
</dbReference>
<dbReference type="eggNOG" id="KOG4197">
    <property type="taxonomic scope" value="Eukaryota"/>
</dbReference>
<gene>
    <name evidence="5" type="ORF">MIMGU_mgv1a023065mg</name>
</gene>
<dbReference type="InterPro" id="IPR011990">
    <property type="entry name" value="TPR-like_helical_dom_sf"/>
</dbReference>
<dbReference type="GO" id="GO:0008270">
    <property type="term" value="F:zinc ion binding"/>
    <property type="evidence" value="ECO:0007669"/>
    <property type="project" value="InterPro"/>
</dbReference>
<feature type="repeat" description="PPR" evidence="3">
    <location>
        <begin position="126"/>
        <end position="160"/>
    </location>
</feature>
<dbReference type="GO" id="GO:0009451">
    <property type="term" value="P:RNA modification"/>
    <property type="evidence" value="ECO:0000318"/>
    <property type="project" value="GO_Central"/>
</dbReference>
<dbReference type="AlphaFoldDB" id="A0A022RCM4"/>
<dbReference type="FunFam" id="1.25.40.10:FF:000344">
    <property type="entry name" value="Pentatricopeptide repeat-containing protein"/>
    <property type="match status" value="1"/>
</dbReference>
<feature type="domain" description="DYW" evidence="4">
    <location>
        <begin position="645"/>
        <end position="715"/>
    </location>
</feature>
<reference evidence="5 6" key="1">
    <citation type="journal article" date="2013" name="Proc. Natl. Acad. Sci. U.S.A.">
        <title>Fine-scale variation in meiotic recombination in Mimulus inferred from population shotgun sequencing.</title>
        <authorList>
            <person name="Hellsten U."/>
            <person name="Wright K.M."/>
            <person name="Jenkins J."/>
            <person name="Shu S."/>
            <person name="Yuan Y."/>
            <person name="Wessler S.R."/>
            <person name="Schmutz J."/>
            <person name="Willis J.H."/>
            <person name="Rokhsar D.S."/>
        </authorList>
    </citation>
    <scope>NUCLEOTIDE SEQUENCE [LARGE SCALE GENOMIC DNA]</scope>
    <source>
        <strain evidence="6">cv. DUN x IM62</strain>
    </source>
</reference>
<protein>
    <recommendedName>
        <fullName evidence="4">DYW domain-containing protein</fullName>
    </recommendedName>
</protein>